<dbReference type="SUPFAM" id="SSF52047">
    <property type="entry name" value="RNI-like"/>
    <property type="match status" value="1"/>
</dbReference>
<keyword evidence="4" id="KW-0433">Leucine-rich repeat</keyword>
<keyword evidence="3" id="KW-1003">Cell membrane</keyword>
<evidence type="ECO:0000256" key="2">
    <source>
        <dbReference type="ARBA" id="ARBA00009592"/>
    </source>
</evidence>
<keyword evidence="11" id="KW-0325">Glycoprotein</keyword>
<evidence type="ECO:0000256" key="4">
    <source>
        <dbReference type="ARBA" id="ARBA00022614"/>
    </source>
</evidence>
<evidence type="ECO:0000256" key="10">
    <source>
        <dbReference type="ARBA" id="ARBA00023170"/>
    </source>
</evidence>
<protein>
    <recommendedName>
        <fullName evidence="12">Leucine-rich repeat-containing N-terminal plant-type domain-containing protein</fullName>
    </recommendedName>
</protein>
<dbReference type="PRINTS" id="PR00019">
    <property type="entry name" value="LEURICHRPT"/>
</dbReference>
<dbReference type="Pfam" id="PF13855">
    <property type="entry name" value="LRR_8"/>
    <property type="match status" value="2"/>
</dbReference>
<gene>
    <name evidence="13" type="ORF">WN944_014493</name>
</gene>
<sequence>MERFIWHYNQVSCTLLFFYFLLLGSSFQFDCSSPFHHFSFKTTHSCPPEQSLALLQFKNNTYVRSANYSFCNEENSSPKTNSWTEGTDCCSWDGVTCDNVTGNVIGLDLYSNCSWLLGTIDDNSTLFHLSRLQSLNLTYSNFLGSQLSPEFGRLKELTYLNLSASNFGGLVPHEMSHLSKLTHLDLSFCVLTIEQRTFDLLASNLTKFKSSPSGSDKHVFDQTFFSVKLVFNNDGSRSGCQLTGYLPKSNWSSPLRELDLSLSNFLGEIPYSIGNLFFLEVLDIGFCNFTGSIPTSIGNLTRATEIAFASNHFTGQLPHHVSGLSYLTTFDLSGNYFQGGVPSWLFTLPSLLSIDLSKNMLNGPIDLFQLPNSLQDVRLEENEICGTIPNSIFQLVNLTILDLSSNNLSGAIRFDQFSKLKKLQFLDLSNNSLLSFTSSANISIKYSLPSLKVLRFAYCNITEFPGFLKNSENLRVLELSNSRIHGRISKYDSQGWKSLTVLVLSNNFLTHIELHPRMNITTLDLRNNKIQGSILVPPPSTEVFLVSNNKLSGQIPPSICSLSSLQYLSLSDNNLSGTIPPCLGNFSSELVILHLKNNSLEGHIHDTFANVSHLRSLDRHSNKLEGPLPRSLAKSIKLEVVNVGNNMISDSFPYWLGSLSELKILVLRSNRFYGPLCNSNITFPFQALRIIDLSHNEFTGFLPTRIFPGMEAMKNVDEQGRLEYMGGAFYDESITVAMKGHDFQLQKILVMFRSMDFSSNRFHGEIPQVLGTGANIETRFTRMIKPTTCDV</sequence>
<evidence type="ECO:0000256" key="5">
    <source>
        <dbReference type="ARBA" id="ARBA00022692"/>
    </source>
</evidence>
<keyword evidence="10" id="KW-0675">Receptor</keyword>
<evidence type="ECO:0000256" key="3">
    <source>
        <dbReference type="ARBA" id="ARBA00022475"/>
    </source>
</evidence>
<dbReference type="EMBL" id="JBCGBO010000005">
    <property type="protein sequence ID" value="KAK9199304.1"/>
    <property type="molecule type" value="Genomic_DNA"/>
</dbReference>
<evidence type="ECO:0000313" key="13">
    <source>
        <dbReference type="EMBL" id="KAK9199304.1"/>
    </source>
</evidence>
<dbReference type="Gene3D" id="3.80.10.10">
    <property type="entry name" value="Ribonuclease Inhibitor"/>
    <property type="match status" value="3"/>
</dbReference>
<keyword evidence="9" id="KW-0472">Membrane</keyword>
<evidence type="ECO:0000256" key="7">
    <source>
        <dbReference type="ARBA" id="ARBA00022737"/>
    </source>
</evidence>
<dbReference type="Pfam" id="PF00560">
    <property type="entry name" value="LRR_1"/>
    <property type="match status" value="6"/>
</dbReference>
<dbReference type="AlphaFoldDB" id="A0AAP0M707"/>
<dbReference type="FunFam" id="3.80.10.10:FF:000095">
    <property type="entry name" value="LRR receptor-like serine/threonine-protein kinase GSO1"/>
    <property type="match status" value="1"/>
</dbReference>
<dbReference type="FunFam" id="3.80.10.10:FF:000041">
    <property type="entry name" value="LRR receptor-like serine/threonine-protein kinase ERECTA"/>
    <property type="match status" value="1"/>
</dbReference>
<dbReference type="PANTHER" id="PTHR48061">
    <property type="entry name" value="LEUCINE-RICH REPEAT RECEPTOR PROTEIN KINASE EMS1-LIKE-RELATED"/>
    <property type="match status" value="1"/>
</dbReference>
<evidence type="ECO:0000256" key="9">
    <source>
        <dbReference type="ARBA" id="ARBA00023136"/>
    </source>
</evidence>
<evidence type="ECO:0000256" key="11">
    <source>
        <dbReference type="ARBA" id="ARBA00023180"/>
    </source>
</evidence>
<evidence type="ECO:0000313" key="14">
    <source>
        <dbReference type="Proteomes" id="UP001428341"/>
    </source>
</evidence>
<accession>A0AAP0M707</accession>
<feature type="domain" description="Leucine-rich repeat-containing N-terminal plant-type" evidence="12">
    <location>
        <begin position="49"/>
        <end position="98"/>
    </location>
</feature>
<keyword evidence="8" id="KW-1133">Transmembrane helix</keyword>
<keyword evidence="5" id="KW-0812">Transmembrane</keyword>
<dbReference type="SMART" id="SM00369">
    <property type="entry name" value="LRR_TYP"/>
    <property type="match status" value="7"/>
</dbReference>
<dbReference type="PANTHER" id="PTHR48061:SF46">
    <property type="entry name" value="LEUCINE-RICH REPEAT-CONTAINING N-TERMINAL PLANT-TYPE DOMAIN-CONTAINING PROTEIN"/>
    <property type="match status" value="1"/>
</dbReference>
<organism evidence="13 14">
    <name type="scientific">Citrus x changshan-huyou</name>
    <dbReference type="NCBI Taxonomy" id="2935761"/>
    <lineage>
        <taxon>Eukaryota</taxon>
        <taxon>Viridiplantae</taxon>
        <taxon>Streptophyta</taxon>
        <taxon>Embryophyta</taxon>
        <taxon>Tracheophyta</taxon>
        <taxon>Spermatophyta</taxon>
        <taxon>Magnoliopsida</taxon>
        <taxon>eudicotyledons</taxon>
        <taxon>Gunneridae</taxon>
        <taxon>Pentapetalae</taxon>
        <taxon>rosids</taxon>
        <taxon>malvids</taxon>
        <taxon>Sapindales</taxon>
        <taxon>Rutaceae</taxon>
        <taxon>Aurantioideae</taxon>
        <taxon>Citrus</taxon>
    </lineage>
</organism>
<comment type="similarity">
    <text evidence="2">Belongs to the RLP family.</text>
</comment>
<keyword evidence="14" id="KW-1185">Reference proteome</keyword>
<dbReference type="InterPro" id="IPR003591">
    <property type="entry name" value="Leu-rich_rpt_typical-subtyp"/>
</dbReference>
<reference evidence="13 14" key="1">
    <citation type="submission" date="2024-05" db="EMBL/GenBank/DDBJ databases">
        <title>Haplotype-resolved chromosome-level genome assembly of Huyou (Citrus changshanensis).</title>
        <authorList>
            <person name="Miao C."/>
            <person name="Chen W."/>
            <person name="Wu Y."/>
            <person name="Wang L."/>
            <person name="Zhao S."/>
            <person name="Grierson D."/>
            <person name="Xu C."/>
            <person name="Chen K."/>
        </authorList>
    </citation>
    <scope>NUCLEOTIDE SEQUENCE [LARGE SCALE GENOMIC DNA]</scope>
    <source>
        <strain evidence="13">01-14</strain>
        <tissue evidence="13">Leaf</tissue>
    </source>
</reference>
<dbReference type="InterPro" id="IPR013210">
    <property type="entry name" value="LRR_N_plant-typ"/>
</dbReference>
<evidence type="ECO:0000256" key="6">
    <source>
        <dbReference type="ARBA" id="ARBA00022729"/>
    </source>
</evidence>
<comment type="subcellular location">
    <subcellularLocation>
        <location evidence="1">Cell membrane</location>
        <topology evidence="1">Single-pass type I membrane protein</topology>
    </subcellularLocation>
</comment>
<dbReference type="InterPro" id="IPR046956">
    <property type="entry name" value="RLP23-like"/>
</dbReference>
<dbReference type="PROSITE" id="PS51450">
    <property type="entry name" value="LRR"/>
    <property type="match status" value="2"/>
</dbReference>
<evidence type="ECO:0000256" key="1">
    <source>
        <dbReference type="ARBA" id="ARBA00004251"/>
    </source>
</evidence>
<dbReference type="InterPro" id="IPR001611">
    <property type="entry name" value="Leu-rich_rpt"/>
</dbReference>
<evidence type="ECO:0000259" key="12">
    <source>
        <dbReference type="Pfam" id="PF08263"/>
    </source>
</evidence>
<dbReference type="GO" id="GO:0005886">
    <property type="term" value="C:plasma membrane"/>
    <property type="evidence" value="ECO:0007669"/>
    <property type="project" value="UniProtKB-SubCell"/>
</dbReference>
<dbReference type="InterPro" id="IPR032675">
    <property type="entry name" value="LRR_dom_sf"/>
</dbReference>
<proteinExistence type="inferred from homology"/>
<dbReference type="SUPFAM" id="SSF52058">
    <property type="entry name" value="L domain-like"/>
    <property type="match status" value="1"/>
</dbReference>
<dbReference type="Proteomes" id="UP001428341">
    <property type="component" value="Unassembled WGS sequence"/>
</dbReference>
<dbReference type="Pfam" id="PF08263">
    <property type="entry name" value="LRRNT_2"/>
    <property type="match status" value="1"/>
</dbReference>
<name>A0AAP0M707_9ROSI</name>
<keyword evidence="6" id="KW-0732">Signal</keyword>
<comment type="caution">
    <text evidence="13">The sequence shown here is derived from an EMBL/GenBank/DDBJ whole genome shotgun (WGS) entry which is preliminary data.</text>
</comment>
<keyword evidence="7" id="KW-0677">Repeat</keyword>
<evidence type="ECO:0000256" key="8">
    <source>
        <dbReference type="ARBA" id="ARBA00022989"/>
    </source>
</evidence>